<feature type="compositionally biased region" description="Polar residues" evidence="1">
    <location>
        <begin position="1671"/>
        <end position="1684"/>
    </location>
</feature>
<feature type="compositionally biased region" description="Polar residues" evidence="1">
    <location>
        <begin position="60"/>
        <end position="71"/>
    </location>
</feature>
<proteinExistence type="predicted"/>
<feature type="region of interest" description="Disordered" evidence="1">
    <location>
        <begin position="632"/>
        <end position="709"/>
    </location>
</feature>
<feature type="compositionally biased region" description="Acidic residues" evidence="1">
    <location>
        <begin position="100"/>
        <end position="129"/>
    </location>
</feature>
<name>A0A1L9SIZ6_9EURO</name>
<dbReference type="GO" id="GO:0005634">
    <property type="term" value="C:nucleus"/>
    <property type="evidence" value="ECO:0007669"/>
    <property type="project" value="InterPro"/>
</dbReference>
<feature type="compositionally biased region" description="Low complexity" evidence="1">
    <location>
        <begin position="944"/>
        <end position="962"/>
    </location>
</feature>
<dbReference type="OrthoDB" id="2386201at2759"/>
<dbReference type="GO" id="GO:0000724">
    <property type="term" value="P:double-strand break repair via homologous recombination"/>
    <property type="evidence" value="ECO:0007669"/>
    <property type="project" value="TreeGrafter"/>
</dbReference>
<evidence type="ECO:0000313" key="2">
    <source>
        <dbReference type="EMBL" id="OJJ47168.1"/>
    </source>
</evidence>
<evidence type="ECO:0000256" key="1">
    <source>
        <dbReference type="SAM" id="MobiDB-lite"/>
    </source>
</evidence>
<feature type="compositionally biased region" description="Basic and acidic residues" evidence="1">
    <location>
        <begin position="496"/>
        <end position="511"/>
    </location>
</feature>
<feature type="compositionally biased region" description="Acidic residues" evidence="1">
    <location>
        <begin position="632"/>
        <end position="641"/>
    </location>
</feature>
<dbReference type="PANTHER" id="PTHR28122">
    <property type="entry name" value="E3 UBIQUITIN-PROTEIN LIGASE SUBSTRATE RECEPTOR MMS22"/>
    <property type="match status" value="1"/>
</dbReference>
<dbReference type="VEuPathDB" id="FungiDB:ASPZODRAFT_132122"/>
<feature type="region of interest" description="Disordered" evidence="1">
    <location>
        <begin position="944"/>
        <end position="1002"/>
    </location>
</feature>
<feature type="compositionally biased region" description="Basic residues" evidence="1">
    <location>
        <begin position="977"/>
        <end position="986"/>
    </location>
</feature>
<feature type="region of interest" description="Disordered" evidence="1">
    <location>
        <begin position="539"/>
        <end position="616"/>
    </location>
</feature>
<feature type="compositionally biased region" description="Basic residues" evidence="1">
    <location>
        <begin position="662"/>
        <end position="671"/>
    </location>
</feature>
<feature type="compositionally biased region" description="Polar residues" evidence="1">
    <location>
        <begin position="601"/>
        <end position="616"/>
    </location>
</feature>
<feature type="compositionally biased region" description="Basic and acidic residues" evidence="1">
    <location>
        <begin position="198"/>
        <end position="212"/>
    </location>
</feature>
<dbReference type="GO" id="GO:0031297">
    <property type="term" value="P:replication fork processing"/>
    <property type="evidence" value="ECO:0007669"/>
    <property type="project" value="InterPro"/>
</dbReference>
<dbReference type="GO" id="GO:0035361">
    <property type="term" value="C:Cul8-RING ubiquitin ligase complex"/>
    <property type="evidence" value="ECO:0007669"/>
    <property type="project" value="TreeGrafter"/>
</dbReference>
<keyword evidence="3" id="KW-1185">Reference proteome</keyword>
<feature type="compositionally biased region" description="Basic and acidic residues" evidence="1">
    <location>
        <begin position="672"/>
        <end position="683"/>
    </location>
</feature>
<feature type="compositionally biased region" description="Low complexity" evidence="1">
    <location>
        <begin position="429"/>
        <end position="442"/>
    </location>
</feature>
<protein>
    <submittedName>
        <fullName evidence="2">Uncharacterized protein</fullName>
    </submittedName>
</protein>
<dbReference type="InterPro" id="IPR019021">
    <property type="entry name" value="Mms22"/>
</dbReference>
<feature type="region of interest" description="Disordered" evidence="1">
    <location>
        <begin position="365"/>
        <end position="401"/>
    </location>
</feature>
<dbReference type="GeneID" id="34609405"/>
<feature type="compositionally biased region" description="Polar residues" evidence="1">
    <location>
        <begin position="131"/>
        <end position="151"/>
    </location>
</feature>
<dbReference type="PANTHER" id="PTHR28122:SF1">
    <property type="entry name" value="E3 UBIQUITIN-PROTEIN LIGASE SUBSTRATE RECEPTOR MMS22"/>
    <property type="match status" value="1"/>
</dbReference>
<feature type="region of interest" description="Disordered" evidence="1">
    <location>
        <begin position="1671"/>
        <end position="1692"/>
    </location>
</feature>
<dbReference type="RefSeq" id="XP_022581678.1">
    <property type="nucleotide sequence ID" value="XM_022722940.1"/>
</dbReference>
<feature type="region of interest" description="Disordered" evidence="1">
    <location>
        <begin position="1"/>
        <end position="255"/>
    </location>
</feature>
<gene>
    <name evidence="2" type="ORF">ASPZODRAFT_132122</name>
</gene>
<organism evidence="2 3">
    <name type="scientific">Penicilliopsis zonata CBS 506.65</name>
    <dbReference type="NCBI Taxonomy" id="1073090"/>
    <lineage>
        <taxon>Eukaryota</taxon>
        <taxon>Fungi</taxon>
        <taxon>Dikarya</taxon>
        <taxon>Ascomycota</taxon>
        <taxon>Pezizomycotina</taxon>
        <taxon>Eurotiomycetes</taxon>
        <taxon>Eurotiomycetidae</taxon>
        <taxon>Eurotiales</taxon>
        <taxon>Aspergillaceae</taxon>
        <taxon>Penicilliopsis</taxon>
    </lineage>
</organism>
<feature type="region of interest" description="Disordered" evidence="1">
    <location>
        <begin position="426"/>
        <end position="511"/>
    </location>
</feature>
<feature type="compositionally biased region" description="Basic and acidic residues" evidence="1">
    <location>
        <begin position="74"/>
        <end position="99"/>
    </location>
</feature>
<dbReference type="EMBL" id="KV878341">
    <property type="protein sequence ID" value="OJJ47168.1"/>
    <property type="molecule type" value="Genomic_DNA"/>
</dbReference>
<sequence>MESWRQRGFVPDSDEEDEFDTQGSLAKTVNGDSVFDGAHPGEEEVEQGDIDNGRDVLRVKNNSAKGSQQLVGETVKEKDIDPLTNGHEHLDGFSEKVAGDEGESTDELMSDPEQDHEEGQGEEEPDIEESQIVSFSRNTEQDTESLSSQLSALPDLARPSTPSAKQAVNFWDIPSSPDELQADITTAQKSTPHVWQEGQRRDDVGIQPRVDDDASSSLSSPPSSLHSIPLVSNQEPNEHEENGAPAEVNDNLESLLPSLDFPQEILAELDQPARRSLRQRNPIQLHPYLLEDAQYQKLMKARGVKPVRLMRYYEEMAKASGESQEQASFDSILPPASSPATDFHPPSSPIIPGDNTIEILHHRRPRGLSPTANLTHSDKRRKLTHHKSGGGDDGPEPSTSNFLVLIDHNRTPGGPQNKSILNVPPSPPCSGSISSTQSTTHSGFRFPKGFTHPTLTTPATEASLRVRNGLVSKIDDSTEPNAVHELTDSDSNPPLDEPHSETESNGDHGQEEIAVRRLQRRIKGVLPASWLRLDLKQQEEKRLSSTQRNRDSTSSHRTENAKGVARKVIKTTTSVVSDDTRRQRVPLLQFSDEEEDDEATHGTNRSISDPKQNNAPLTTLADIVGFDDSFDYDNDGDDDIPEDNRIDYMFPSIPRSATSSRREKHGTKRPRSAKEKTSTERQYKRARLKRQTRLTDSQYGGQKVKRPSRRVPKIGILDAPDVSQKPRNEQPQFLRVAARQARARKDKGRRSPTRKFLKLGSQADTEDANRSLHEWRQGGIRQTIFPKSQPKTISHRRQPLQYSSASEQNINSAFGNDERQRQIIDLSDDHLSPGEKGFAEGASRSAVKPIQPLVRSGGATTAPNQHQRLGNKWIVRRNFGVSSMSRNAPRPAGPDFEDLVGGHRSMPSLFQRSLSLLNQRYRHARASGPHRSSLPLNRFLSESSLPSHSSLGNAQNSSSSESTKQDNAFSKLQRQPKGQRLRKRPPTRIDAHAVDFEQPPPVTFDDSGSISLLSDDVQRSQEGLVSFQRSYTINFNIAPLQTGTFFHESTFLGSGEFSRSLEVTARNMDKEDTALLTIRVGSKSFRWGAWNDSVSTEFGIAFDTVIESIEKTSSGPLEASSEISIIEPWTIYRSIVQYVSHMLVFIDPVDRSSFIETAMFQISKVCNALSDFCSSNENKKDTCMRLACFNLTFANQVYQVAFHDLVDSGMKAQVLTLVKSAAKQLFSIIFSQSSLLEIRKFLDLNRIQENRDSGIRDNAPAVEGFIVAWHILSNVDDLKVCLDNLIAESCLGRAIQDPAKRKDVKFLEDGWHSLYTILPLVEINQLGIARIGSRFNHAWGNWMVVKQLLQPVLSEYTTGSTAQPISYNTYCRVVFQRCFQLINSWGWRDCKLILDTLFDFFATNALYNLRLEESFGSPPFLDDLDRNPPLEVTSGETCFSILLKIIGSGLRFLSNIYDKKRIRNYAWRLLPNHGRVYPKEKELKREDLDALRNHHDLLCTLYWAVPDECRPRLQTIRSLVDPATSHLETLNISIRSWVRLVRFKLSTAEDVSGLEPFADWYGCFVTELIRQHSLARTEVEAQSNTDARFSRQQIDNVISQNQRQIESVLSTSLGGLQNAVKQASNMDYAEVLVSKMPVKLLLSLFNPQTARVNKVVSETLEVISTYVQKDSPLSSNPATTSAAPISTDDDSQEYGDWADIDAMYGNEEPQSSPGLESVEKVFHPAVSRLVSNCFGEDLRPEDDFLLIVVDCWTSVAHALAKHSLRHWDSYLSPYDGDSWTTLRSTVQTRKFTSQFLASCIEKDTQFLSECKMQIFGMWMSSLVERSLMLKFQHRLTEALLNRDPGDPLLRNLPFSKDRSTNVYSITLEEFSQRRLSLISSILSNMREHLRDLEESGSRNHSSTRMEYKELLGRMMSSMKANYQELGNGTDIAQGAYVDFVHSIIGFLQQHTRDIGPIDPFFTDPTSFPLPLTDPTYIVAKLKSYEPKLLTEKVVKTLVIFIQGVSERAAIDGQQRYLVNQLCASMSGTYEGGNLKKPTLRAFLLQCLFPPYLEAIFTNPAAWILGRPILETMSLVFKDLLLDVDSTDHNCVSSVMSIFDTVFHSTSQALRQIIDNPDMLKEPTVLLTLVAFVETMTSALPVVDYIDRATEAGENIILKIQACYQFARWSVSRLRDPSLVFGGGSLEKPLSPSSSSAVPPFFQQTRSVATRELQAYINESWSRFREKYYFTRRGAHQPQEVSLDPDIAANLETSAEPMLEKAVESLSGVWEALELGDN</sequence>
<evidence type="ECO:0000313" key="3">
    <source>
        <dbReference type="Proteomes" id="UP000184188"/>
    </source>
</evidence>
<reference evidence="3" key="1">
    <citation type="journal article" date="2017" name="Genome Biol.">
        <title>Comparative genomics reveals high biological diversity and specific adaptations in the industrially and medically important fungal genus Aspergillus.</title>
        <authorList>
            <person name="de Vries R.P."/>
            <person name="Riley R."/>
            <person name="Wiebenga A."/>
            <person name="Aguilar-Osorio G."/>
            <person name="Amillis S."/>
            <person name="Uchima C.A."/>
            <person name="Anderluh G."/>
            <person name="Asadollahi M."/>
            <person name="Askin M."/>
            <person name="Barry K."/>
            <person name="Battaglia E."/>
            <person name="Bayram O."/>
            <person name="Benocci T."/>
            <person name="Braus-Stromeyer S.A."/>
            <person name="Caldana C."/>
            <person name="Canovas D."/>
            <person name="Cerqueira G.C."/>
            <person name="Chen F."/>
            <person name="Chen W."/>
            <person name="Choi C."/>
            <person name="Clum A."/>
            <person name="Dos Santos R.A."/>
            <person name="Damasio A.R."/>
            <person name="Diallinas G."/>
            <person name="Emri T."/>
            <person name="Fekete E."/>
            <person name="Flipphi M."/>
            <person name="Freyberg S."/>
            <person name="Gallo A."/>
            <person name="Gournas C."/>
            <person name="Habgood R."/>
            <person name="Hainaut M."/>
            <person name="Harispe M.L."/>
            <person name="Henrissat B."/>
            <person name="Hilden K.S."/>
            <person name="Hope R."/>
            <person name="Hossain A."/>
            <person name="Karabika E."/>
            <person name="Karaffa L."/>
            <person name="Karanyi Z."/>
            <person name="Krasevec N."/>
            <person name="Kuo A."/>
            <person name="Kusch H."/>
            <person name="LaButti K."/>
            <person name="Lagendijk E.L."/>
            <person name="Lapidus A."/>
            <person name="Levasseur A."/>
            <person name="Lindquist E."/>
            <person name="Lipzen A."/>
            <person name="Logrieco A.F."/>
            <person name="MacCabe A."/>
            <person name="Maekelae M.R."/>
            <person name="Malavazi I."/>
            <person name="Melin P."/>
            <person name="Meyer V."/>
            <person name="Mielnichuk N."/>
            <person name="Miskei M."/>
            <person name="Molnar A.P."/>
            <person name="Mule G."/>
            <person name="Ngan C.Y."/>
            <person name="Orejas M."/>
            <person name="Orosz E."/>
            <person name="Ouedraogo J.P."/>
            <person name="Overkamp K.M."/>
            <person name="Park H.-S."/>
            <person name="Perrone G."/>
            <person name="Piumi F."/>
            <person name="Punt P.J."/>
            <person name="Ram A.F."/>
            <person name="Ramon A."/>
            <person name="Rauscher S."/>
            <person name="Record E."/>
            <person name="Riano-Pachon D.M."/>
            <person name="Robert V."/>
            <person name="Roehrig J."/>
            <person name="Ruller R."/>
            <person name="Salamov A."/>
            <person name="Salih N.S."/>
            <person name="Samson R.A."/>
            <person name="Sandor E."/>
            <person name="Sanguinetti M."/>
            <person name="Schuetze T."/>
            <person name="Sepcic K."/>
            <person name="Shelest E."/>
            <person name="Sherlock G."/>
            <person name="Sophianopoulou V."/>
            <person name="Squina F.M."/>
            <person name="Sun H."/>
            <person name="Susca A."/>
            <person name="Todd R.B."/>
            <person name="Tsang A."/>
            <person name="Unkles S.E."/>
            <person name="van de Wiele N."/>
            <person name="van Rossen-Uffink D."/>
            <person name="Oliveira J.V."/>
            <person name="Vesth T.C."/>
            <person name="Visser J."/>
            <person name="Yu J.-H."/>
            <person name="Zhou M."/>
            <person name="Andersen M.R."/>
            <person name="Archer D.B."/>
            <person name="Baker S.E."/>
            <person name="Benoit I."/>
            <person name="Brakhage A.A."/>
            <person name="Braus G.H."/>
            <person name="Fischer R."/>
            <person name="Frisvad J.C."/>
            <person name="Goldman G.H."/>
            <person name="Houbraken J."/>
            <person name="Oakley B."/>
            <person name="Pocsi I."/>
            <person name="Scazzocchio C."/>
            <person name="Seiboth B."/>
            <person name="vanKuyk P.A."/>
            <person name="Wortman J."/>
            <person name="Dyer P.S."/>
            <person name="Grigoriev I.V."/>
        </authorList>
    </citation>
    <scope>NUCLEOTIDE SEQUENCE [LARGE SCALE GENOMIC DNA]</scope>
    <source>
        <strain evidence="3">CBS 506.65</strain>
    </source>
</reference>
<dbReference type="Proteomes" id="UP000184188">
    <property type="component" value="Unassembled WGS sequence"/>
</dbReference>
<feature type="compositionally biased region" description="Polar residues" evidence="1">
    <location>
        <begin position="183"/>
        <end position="193"/>
    </location>
</feature>
<dbReference type="STRING" id="1073090.A0A1L9SIZ6"/>
<feature type="compositionally biased region" description="Basic and acidic residues" evidence="1">
    <location>
        <begin position="539"/>
        <end position="560"/>
    </location>
</feature>
<feature type="compositionally biased region" description="Low complexity" evidence="1">
    <location>
        <begin position="215"/>
        <end position="232"/>
    </location>
</feature>
<feature type="compositionally biased region" description="Polar residues" evidence="1">
    <location>
        <begin position="21"/>
        <end position="31"/>
    </location>
</feature>
<feature type="compositionally biased region" description="Basic residues" evidence="1">
    <location>
        <begin position="378"/>
        <end position="388"/>
    </location>
</feature>
<dbReference type="Pfam" id="PF09462">
    <property type="entry name" value="Mus7"/>
    <property type="match status" value="1"/>
</dbReference>
<accession>A0A1L9SIZ6</accession>